<feature type="domain" description="NACHT N-terminal Helical" evidence="1">
    <location>
        <begin position="7"/>
        <end position="98"/>
    </location>
</feature>
<dbReference type="EMBL" id="JBHSIU010000066">
    <property type="protein sequence ID" value="MFC5004527.1"/>
    <property type="molecule type" value="Genomic_DNA"/>
</dbReference>
<accession>A0ABV9W731</accession>
<gene>
    <name evidence="2" type="ORF">ACFPIJ_42720</name>
</gene>
<organism evidence="2 3">
    <name type="scientific">Dactylosporangium cerinum</name>
    <dbReference type="NCBI Taxonomy" id="1434730"/>
    <lineage>
        <taxon>Bacteria</taxon>
        <taxon>Bacillati</taxon>
        <taxon>Actinomycetota</taxon>
        <taxon>Actinomycetes</taxon>
        <taxon>Micromonosporales</taxon>
        <taxon>Micromonosporaceae</taxon>
        <taxon>Dactylosporangium</taxon>
    </lineage>
</organism>
<evidence type="ECO:0000313" key="2">
    <source>
        <dbReference type="EMBL" id="MFC5004527.1"/>
    </source>
</evidence>
<sequence>MTDEHRIADAVRVIEGGRESSLFTWIDAANPGDPDAWSLDIRLFDPENEVIKTLHDLCGAAATRLASADPINRGPLMSATHTVLVVSAFFTELADQEPDAMAIFEQSHASRWPRSIGPRSRCCSACGCWRPPR</sequence>
<evidence type="ECO:0000259" key="1">
    <source>
        <dbReference type="Pfam" id="PF22738"/>
    </source>
</evidence>
<reference evidence="3" key="1">
    <citation type="journal article" date="2019" name="Int. J. Syst. Evol. Microbiol.">
        <title>The Global Catalogue of Microorganisms (GCM) 10K type strain sequencing project: providing services to taxonomists for standard genome sequencing and annotation.</title>
        <authorList>
            <consortium name="The Broad Institute Genomics Platform"/>
            <consortium name="The Broad Institute Genome Sequencing Center for Infectious Disease"/>
            <person name="Wu L."/>
            <person name="Ma J."/>
        </authorList>
    </citation>
    <scope>NUCLEOTIDE SEQUENCE [LARGE SCALE GENOMIC DNA]</scope>
    <source>
        <strain evidence="3">CGMCC 4.7152</strain>
    </source>
</reference>
<dbReference type="Proteomes" id="UP001595912">
    <property type="component" value="Unassembled WGS sequence"/>
</dbReference>
<evidence type="ECO:0000313" key="3">
    <source>
        <dbReference type="Proteomes" id="UP001595912"/>
    </source>
</evidence>
<dbReference type="RefSeq" id="WP_380124510.1">
    <property type="nucleotide sequence ID" value="NZ_JBHSIU010000066.1"/>
</dbReference>
<proteinExistence type="predicted"/>
<comment type="caution">
    <text evidence="2">The sequence shown here is derived from an EMBL/GenBank/DDBJ whole genome shotgun (WGS) entry which is preliminary data.</text>
</comment>
<name>A0ABV9W731_9ACTN</name>
<dbReference type="Pfam" id="PF22738">
    <property type="entry name" value="NNH7"/>
    <property type="match status" value="1"/>
</dbReference>
<dbReference type="InterPro" id="IPR054567">
    <property type="entry name" value="NNH7"/>
</dbReference>
<protein>
    <recommendedName>
        <fullName evidence="1">NACHT N-terminal Helical domain-containing protein</fullName>
    </recommendedName>
</protein>
<keyword evidence="3" id="KW-1185">Reference proteome</keyword>